<evidence type="ECO:0000313" key="1">
    <source>
        <dbReference type="EMBL" id="SMG40732.1"/>
    </source>
</evidence>
<reference evidence="2" key="1">
    <citation type="submission" date="2017-04" db="EMBL/GenBank/DDBJ databases">
        <authorList>
            <person name="Varghese N."/>
            <person name="Submissions S."/>
        </authorList>
    </citation>
    <scope>NUCLEOTIDE SEQUENCE [LARGE SCALE GENOMIC DNA]</scope>
    <source>
        <strain evidence="2">DSM 19835</strain>
    </source>
</reference>
<dbReference type="Proteomes" id="UP000193420">
    <property type="component" value="Unassembled WGS sequence"/>
</dbReference>
<dbReference type="AlphaFoldDB" id="A0A1X7KI40"/>
<dbReference type="EMBL" id="FXAO01000006">
    <property type="protein sequence ID" value="SMG40732.1"/>
    <property type="molecule type" value="Genomic_DNA"/>
</dbReference>
<proteinExistence type="predicted"/>
<protein>
    <submittedName>
        <fullName evidence="1">Uncharacterized protein</fullName>
    </submittedName>
</protein>
<evidence type="ECO:0000313" key="2">
    <source>
        <dbReference type="Proteomes" id="UP000193420"/>
    </source>
</evidence>
<keyword evidence="2" id="KW-1185">Reference proteome</keyword>
<name>A0A1X7KI40_9FLAO</name>
<gene>
    <name evidence="1" type="ORF">SAMN03080602_02886</name>
</gene>
<organism evidence="1 2">
    <name type="scientific">Arenibacter troitsensis</name>
    <dbReference type="NCBI Taxonomy" id="188872"/>
    <lineage>
        <taxon>Bacteria</taxon>
        <taxon>Pseudomonadati</taxon>
        <taxon>Bacteroidota</taxon>
        <taxon>Flavobacteriia</taxon>
        <taxon>Flavobacteriales</taxon>
        <taxon>Flavobacteriaceae</taxon>
        <taxon>Arenibacter</taxon>
    </lineage>
</organism>
<sequence>MPLCTSPFFSLLPKSSSPEQKNALPSIKPLLLHYLVVNLKVVFELYFSPGFRTTDGKSN</sequence>
<accession>A0A1X7KI40</accession>